<dbReference type="GO" id="GO:0008652">
    <property type="term" value="P:amino acid biosynthetic process"/>
    <property type="evidence" value="ECO:0007669"/>
    <property type="project" value="UniProtKB-KW"/>
</dbReference>
<evidence type="ECO:0000256" key="9">
    <source>
        <dbReference type="HAMAP-Rule" id="MF_00110"/>
    </source>
</evidence>
<evidence type="ECO:0000256" key="7">
    <source>
        <dbReference type="ARBA" id="ARBA00023239"/>
    </source>
</evidence>
<evidence type="ECO:0000256" key="3">
    <source>
        <dbReference type="ARBA" id="ARBA00022723"/>
    </source>
</evidence>
<keyword evidence="6 9" id="KW-0520">NAD</keyword>
<dbReference type="Pfam" id="PF24621">
    <property type="entry name" value="DHQS_C"/>
    <property type="match status" value="1"/>
</dbReference>
<dbReference type="PANTHER" id="PTHR43622:SF1">
    <property type="entry name" value="3-DEHYDROQUINATE SYNTHASE"/>
    <property type="match status" value="1"/>
</dbReference>
<dbReference type="GO" id="GO:0046872">
    <property type="term" value="F:metal ion binding"/>
    <property type="evidence" value="ECO:0007669"/>
    <property type="project" value="UniProtKB-KW"/>
</dbReference>
<comment type="cofactor">
    <cofactor evidence="1 9">
        <name>NAD(+)</name>
        <dbReference type="ChEBI" id="CHEBI:57540"/>
    </cofactor>
</comment>
<dbReference type="InterPro" id="IPR056179">
    <property type="entry name" value="DHQS_C"/>
</dbReference>
<dbReference type="InterPro" id="IPR050071">
    <property type="entry name" value="Dehydroquinate_synthase"/>
</dbReference>
<dbReference type="SUPFAM" id="SSF56796">
    <property type="entry name" value="Dehydroquinate synthase-like"/>
    <property type="match status" value="1"/>
</dbReference>
<keyword evidence="5 9" id="KW-0862">Zinc</keyword>
<dbReference type="GO" id="GO:0009423">
    <property type="term" value="P:chorismate biosynthetic process"/>
    <property type="evidence" value="ECO:0007669"/>
    <property type="project" value="UniProtKB-UniRule"/>
</dbReference>
<keyword evidence="9" id="KW-0963">Cytoplasm</keyword>
<dbReference type="InterPro" id="IPR030960">
    <property type="entry name" value="DHQS/DOIS_N"/>
</dbReference>
<feature type="binding site" evidence="9">
    <location>
        <position position="136"/>
    </location>
    <ligand>
        <name>NAD(+)</name>
        <dbReference type="ChEBI" id="CHEBI:57540"/>
    </ligand>
</feature>
<evidence type="ECO:0000259" key="12">
    <source>
        <dbReference type="Pfam" id="PF24621"/>
    </source>
</evidence>
<evidence type="ECO:0000256" key="10">
    <source>
        <dbReference type="NCBIfam" id="TIGR01357"/>
    </source>
</evidence>
<comment type="function">
    <text evidence="9">Catalyzes the conversion of 3-deoxy-D-arabino-heptulosonate 7-phosphate (DAHP) to dehydroquinate (DHQ).</text>
</comment>
<comment type="similarity">
    <text evidence="9">Belongs to the sugar phosphate cyclases superfamily. Dehydroquinate synthase family.</text>
</comment>
<evidence type="ECO:0000256" key="1">
    <source>
        <dbReference type="ARBA" id="ARBA00001911"/>
    </source>
</evidence>
<dbReference type="Proteomes" id="UP000823896">
    <property type="component" value="Unassembled WGS sequence"/>
</dbReference>
<dbReference type="GO" id="GO:0000166">
    <property type="term" value="F:nucleotide binding"/>
    <property type="evidence" value="ECO:0007669"/>
    <property type="project" value="UniProtKB-KW"/>
</dbReference>
<keyword evidence="7 9" id="KW-0456">Lyase</keyword>
<gene>
    <name evidence="9 13" type="primary">aroB</name>
    <name evidence="13" type="ORF">H9702_04290</name>
</gene>
<dbReference type="EMBL" id="DWWM01000026">
    <property type="protein sequence ID" value="HJC36331.1"/>
    <property type="molecule type" value="Genomic_DNA"/>
</dbReference>
<dbReference type="InterPro" id="IPR016037">
    <property type="entry name" value="DHQ_synth_AroB"/>
</dbReference>
<reference evidence="13" key="2">
    <citation type="submission" date="2021-04" db="EMBL/GenBank/DDBJ databases">
        <authorList>
            <person name="Gilroy R."/>
        </authorList>
    </citation>
    <scope>NUCLEOTIDE SEQUENCE</scope>
    <source>
        <strain evidence="13">CHK187-11901</strain>
    </source>
</reference>
<feature type="binding site" evidence="9">
    <location>
        <position position="145"/>
    </location>
    <ligand>
        <name>NAD(+)</name>
        <dbReference type="ChEBI" id="CHEBI:57540"/>
    </ligand>
</feature>
<dbReference type="Pfam" id="PF01761">
    <property type="entry name" value="DHQ_synthase"/>
    <property type="match status" value="1"/>
</dbReference>
<dbReference type="HAMAP" id="MF_00110">
    <property type="entry name" value="DHQ_synthase"/>
    <property type="match status" value="1"/>
</dbReference>
<comment type="pathway">
    <text evidence="9">Metabolic intermediate biosynthesis; chorismate biosynthesis; chorismate from D-erythrose 4-phosphate and phosphoenolpyruvate: step 2/7.</text>
</comment>
<comment type="cofactor">
    <cofactor evidence="9">
        <name>Co(2+)</name>
        <dbReference type="ChEBI" id="CHEBI:48828"/>
    </cofactor>
    <cofactor evidence="9">
        <name>Zn(2+)</name>
        <dbReference type="ChEBI" id="CHEBI:29105"/>
    </cofactor>
    <text evidence="9">Binds 1 divalent metal cation per subunit. Can use either Co(2+) or Zn(2+).</text>
</comment>
<accession>A0A9D2SW54</accession>
<dbReference type="FunFam" id="3.40.50.1970:FF:000007">
    <property type="entry name" value="Pentafunctional AROM polypeptide"/>
    <property type="match status" value="1"/>
</dbReference>
<organism evidence="13 14">
    <name type="scientific">Candidatus Merdibacter merdavium</name>
    <dbReference type="NCBI Taxonomy" id="2838692"/>
    <lineage>
        <taxon>Bacteria</taxon>
        <taxon>Bacillati</taxon>
        <taxon>Bacillota</taxon>
        <taxon>Erysipelotrichia</taxon>
        <taxon>Erysipelotrichales</taxon>
        <taxon>Erysipelotrichaceae</taxon>
        <taxon>Merdibacter</taxon>
    </lineage>
</organism>
<proteinExistence type="inferred from homology"/>
<evidence type="ECO:0000256" key="6">
    <source>
        <dbReference type="ARBA" id="ARBA00023027"/>
    </source>
</evidence>
<evidence type="ECO:0000256" key="5">
    <source>
        <dbReference type="ARBA" id="ARBA00022833"/>
    </source>
</evidence>
<dbReference type="EC" id="4.2.3.4" evidence="9 10"/>
<comment type="catalytic activity">
    <reaction evidence="9">
        <text>7-phospho-2-dehydro-3-deoxy-D-arabino-heptonate = 3-dehydroquinate + phosphate</text>
        <dbReference type="Rhea" id="RHEA:21968"/>
        <dbReference type="ChEBI" id="CHEBI:32364"/>
        <dbReference type="ChEBI" id="CHEBI:43474"/>
        <dbReference type="ChEBI" id="CHEBI:58394"/>
        <dbReference type="EC" id="4.2.3.4"/>
    </reaction>
</comment>
<feature type="binding site" evidence="9">
    <location>
        <begin position="65"/>
        <end position="70"/>
    </location>
    <ligand>
        <name>NAD(+)</name>
        <dbReference type="ChEBI" id="CHEBI:57540"/>
    </ligand>
</feature>
<evidence type="ECO:0000256" key="2">
    <source>
        <dbReference type="ARBA" id="ARBA00001947"/>
    </source>
</evidence>
<keyword evidence="3 9" id="KW-0479">Metal-binding</keyword>
<evidence type="ECO:0000259" key="11">
    <source>
        <dbReference type="Pfam" id="PF01761"/>
    </source>
</evidence>
<dbReference type="GO" id="GO:0005737">
    <property type="term" value="C:cytoplasm"/>
    <property type="evidence" value="ECO:0007669"/>
    <property type="project" value="UniProtKB-SubCell"/>
</dbReference>
<protein>
    <recommendedName>
        <fullName evidence="9 10">3-dehydroquinate synthase</fullName>
        <shortName evidence="9">DHQS</shortName>
        <ecNumber evidence="9 10">4.2.3.4</ecNumber>
    </recommendedName>
</protein>
<feature type="binding site" evidence="9">
    <location>
        <begin position="123"/>
        <end position="124"/>
    </location>
    <ligand>
        <name>NAD(+)</name>
        <dbReference type="ChEBI" id="CHEBI:57540"/>
    </ligand>
</feature>
<sequence>MKKLHVDLKERGYDIVLGHGILKRLAEEIDVGRRVLLVSDTKVPDRWIQLVRSQCPDCVVKIVESGEGAKSFAVWEELLLCMLAHHFVRTDLVIALGGGVVGDLAGFAAACYMRGIDFVNIPTTTLAQIDSSIGGKTAINAGGVKNNIGAFWQPRKVLIDLDVLSTLPRRHYINGLAEALKAGLIYDPQLYALFEQENIDDHLEEIIYRSLCMKKDVVEKDEKETGLRKILNFGHTIGHAIESYYHMEEYLHGECVAMGMLYFIEDDALRQRTIRILKRLGLPTDAPYDAEAIYEKLLADKKAGHGHITVVKVKTLGKAELEDMSFAEVKKRLKG</sequence>
<feature type="binding site" evidence="9">
    <location>
        <position position="235"/>
    </location>
    <ligand>
        <name>Zn(2+)</name>
        <dbReference type="ChEBI" id="CHEBI:29105"/>
    </ligand>
</feature>
<dbReference type="PANTHER" id="PTHR43622">
    <property type="entry name" value="3-DEHYDROQUINATE SYNTHASE"/>
    <property type="match status" value="1"/>
</dbReference>
<feature type="domain" description="3-dehydroquinate synthase N-terminal" evidence="11">
    <location>
        <begin position="62"/>
        <end position="173"/>
    </location>
</feature>
<feature type="binding site" evidence="9">
    <location>
        <position position="178"/>
    </location>
    <ligand>
        <name>Zn(2+)</name>
        <dbReference type="ChEBI" id="CHEBI:29105"/>
    </ligand>
</feature>
<evidence type="ECO:0000313" key="14">
    <source>
        <dbReference type="Proteomes" id="UP000823896"/>
    </source>
</evidence>
<evidence type="ECO:0000256" key="8">
    <source>
        <dbReference type="ARBA" id="ARBA00023285"/>
    </source>
</evidence>
<feature type="domain" description="3-dehydroquinate synthase C-terminal" evidence="12">
    <location>
        <begin position="175"/>
        <end position="303"/>
    </location>
</feature>
<dbReference type="NCBIfam" id="TIGR01357">
    <property type="entry name" value="aroB"/>
    <property type="match status" value="1"/>
</dbReference>
<dbReference type="AlphaFoldDB" id="A0A9D2SW54"/>
<dbReference type="GO" id="GO:0003856">
    <property type="term" value="F:3-dehydroquinate synthase activity"/>
    <property type="evidence" value="ECO:0007669"/>
    <property type="project" value="UniProtKB-UniRule"/>
</dbReference>
<feature type="binding site" evidence="9">
    <location>
        <position position="252"/>
    </location>
    <ligand>
        <name>Zn(2+)</name>
        <dbReference type="ChEBI" id="CHEBI:29105"/>
    </ligand>
</feature>
<dbReference type="InterPro" id="IPR030963">
    <property type="entry name" value="DHQ_synth_fam"/>
</dbReference>
<keyword evidence="9" id="KW-0028">Amino-acid biosynthesis</keyword>
<comment type="caution">
    <text evidence="13">The sequence shown here is derived from an EMBL/GenBank/DDBJ whole genome shotgun (WGS) entry which is preliminary data.</text>
</comment>
<name>A0A9D2SW54_9FIRM</name>
<dbReference type="PIRSF" id="PIRSF001455">
    <property type="entry name" value="DHQ_synth"/>
    <property type="match status" value="1"/>
</dbReference>
<feature type="binding site" evidence="9">
    <location>
        <begin position="99"/>
        <end position="103"/>
    </location>
    <ligand>
        <name>NAD(+)</name>
        <dbReference type="ChEBI" id="CHEBI:57540"/>
    </ligand>
</feature>
<reference evidence="13" key="1">
    <citation type="journal article" date="2021" name="PeerJ">
        <title>Extensive microbial diversity within the chicken gut microbiome revealed by metagenomics and culture.</title>
        <authorList>
            <person name="Gilroy R."/>
            <person name="Ravi A."/>
            <person name="Getino M."/>
            <person name="Pursley I."/>
            <person name="Horton D.L."/>
            <person name="Alikhan N.F."/>
            <person name="Baker D."/>
            <person name="Gharbi K."/>
            <person name="Hall N."/>
            <person name="Watson M."/>
            <person name="Adriaenssens E.M."/>
            <person name="Foster-Nyarko E."/>
            <person name="Jarju S."/>
            <person name="Secka A."/>
            <person name="Antonio M."/>
            <person name="Oren A."/>
            <person name="Chaudhuri R.R."/>
            <person name="La Ragione R."/>
            <person name="Hildebrand F."/>
            <person name="Pallen M.J."/>
        </authorList>
    </citation>
    <scope>NUCLEOTIDE SEQUENCE</scope>
    <source>
        <strain evidence="13">CHK187-11901</strain>
    </source>
</reference>
<comment type="subcellular location">
    <subcellularLocation>
        <location evidence="9">Cytoplasm</location>
    </subcellularLocation>
</comment>
<dbReference type="CDD" id="cd08195">
    <property type="entry name" value="DHQS"/>
    <property type="match status" value="1"/>
</dbReference>
<comment type="caution">
    <text evidence="9">Lacks conserved residue(s) required for the propagation of feature annotation.</text>
</comment>
<keyword evidence="9" id="KW-0057">Aromatic amino acid biosynthesis</keyword>
<comment type="cofactor">
    <cofactor evidence="2">
        <name>Zn(2+)</name>
        <dbReference type="ChEBI" id="CHEBI:29105"/>
    </cofactor>
</comment>
<evidence type="ECO:0000313" key="13">
    <source>
        <dbReference type="EMBL" id="HJC36331.1"/>
    </source>
</evidence>
<evidence type="ECO:0000256" key="4">
    <source>
        <dbReference type="ARBA" id="ARBA00022741"/>
    </source>
</evidence>
<keyword evidence="4 9" id="KW-0547">Nucleotide-binding</keyword>
<dbReference type="GO" id="GO:0009073">
    <property type="term" value="P:aromatic amino acid family biosynthetic process"/>
    <property type="evidence" value="ECO:0007669"/>
    <property type="project" value="UniProtKB-KW"/>
</dbReference>
<dbReference type="Gene3D" id="3.40.50.1970">
    <property type="match status" value="1"/>
</dbReference>
<keyword evidence="8 9" id="KW-0170">Cobalt</keyword>
<dbReference type="Gene3D" id="1.20.1090.10">
    <property type="entry name" value="Dehydroquinate synthase-like - alpha domain"/>
    <property type="match status" value="1"/>
</dbReference>